<feature type="compositionally biased region" description="Basic residues" evidence="1">
    <location>
        <begin position="589"/>
        <end position="606"/>
    </location>
</feature>
<feature type="region of interest" description="Disordered" evidence="1">
    <location>
        <begin position="1250"/>
        <end position="1343"/>
    </location>
</feature>
<feature type="compositionally biased region" description="Low complexity" evidence="1">
    <location>
        <begin position="568"/>
        <end position="578"/>
    </location>
</feature>
<feature type="compositionally biased region" description="Gly residues" evidence="1">
    <location>
        <begin position="100"/>
        <end position="111"/>
    </location>
</feature>
<name>A0A1X6PF91_PORUM</name>
<feature type="region of interest" description="Disordered" evidence="1">
    <location>
        <begin position="1499"/>
        <end position="1634"/>
    </location>
</feature>
<evidence type="ECO:0000256" key="1">
    <source>
        <dbReference type="SAM" id="MobiDB-lite"/>
    </source>
</evidence>
<feature type="compositionally biased region" description="Basic residues" evidence="1">
    <location>
        <begin position="713"/>
        <end position="727"/>
    </location>
</feature>
<feature type="region of interest" description="Disordered" evidence="1">
    <location>
        <begin position="531"/>
        <end position="606"/>
    </location>
</feature>
<feature type="compositionally biased region" description="Low complexity" evidence="1">
    <location>
        <begin position="153"/>
        <end position="218"/>
    </location>
</feature>
<protein>
    <submittedName>
        <fullName evidence="2">Uncharacterized protein</fullName>
    </submittedName>
</protein>
<feature type="region of interest" description="Disordered" evidence="1">
    <location>
        <begin position="1380"/>
        <end position="1401"/>
    </location>
</feature>
<proteinExistence type="predicted"/>
<evidence type="ECO:0000313" key="2">
    <source>
        <dbReference type="EMBL" id="OSX79524.1"/>
    </source>
</evidence>
<dbReference type="Proteomes" id="UP000218209">
    <property type="component" value="Unassembled WGS sequence"/>
</dbReference>
<feature type="region of interest" description="Disordered" evidence="1">
    <location>
        <begin position="1040"/>
        <end position="1061"/>
    </location>
</feature>
<feature type="compositionally biased region" description="Low complexity" evidence="1">
    <location>
        <begin position="226"/>
        <end position="245"/>
    </location>
</feature>
<feature type="compositionally biased region" description="Low complexity" evidence="1">
    <location>
        <begin position="306"/>
        <end position="318"/>
    </location>
</feature>
<feature type="compositionally biased region" description="Polar residues" evidence="1">
    <location>
        <begin position="1327"/>
        <end position="1337"/>
    </location>
</feature>
<evidence type="ECO:0000313" key="3">
    <source>
        <dbReference type="Proteomes" id="UP000218209"/>
    </source>
</evidence>
<feature type="compositionally biased region" description="Basic and acidic residues" evidence="1">
    <location>
        <begin position="1286"/>
        <end position="1299"/>
    </location>
</feature>
<feature type="region of interest" description="Disordered" evidence="1">
    <location>
        <begin position="92"/>
        <end position="455"/>
    </location>
</feature>
<reference evidence="2 3" key="1">
    <citation type="submission" date="2017-03" db="EMBL/GenBank/DDBJ databases">
        <title>WGS assembly of Porphyra umbilicalis.</title>
        <authorList>
            <person name="Brawley S.H."/>
            <person name="Blouin N.A."/>
            <person name="Ficko-Blean E."/>
            <person name="Wheeler G.L."/>
            <person name="Lohr M."/>
            <person name="Goodson H.V."/>
            <person name="Jenkins J.W."/>
            <person name="Blaby-Haas C.E."/>
            <person name="Helliwell K.E."/>
            <person name="Chan C."/>
            <person name="Marriage T."/>
            <person name="Bhattacharya D."/>
            <person name="Klein A.S."/>
            <person name="Badis Y."/>
            <person name="Brodie J."/>
            <person name="Cao Y."/>
            <person name="Collen J."/>
            <person name="Dittami S.M."/>
            <person name="Gachon C.M."/>
            <person name="Green B.R."/>
            <person name="Karpowicz S."/>
            <person name="Kim J.W."/>
            <person name="Kudahl U."/>
            <person name="Lin S."/>
            <person name="Michel G."/>
            <person name="Mittag M."/>
            <person name="Olson B.J."/>
            <person name="Pangilinan J."/>
            <person name="Peng Y."/>
            <person name="Qiu H."/>
            <person name="Shu S."/>
            <person name="Singer J.T."/>
            <person name="Smith A.G."/>
            <person name="Sprecher B.N."/>
            <person name="Wagner V."/>
            <person name="Wang W."/>
            <person name="Wang Z.-Y."/>
            <person name="Yan J."/>
            <person name="Yarish C."/>
            <person name="Zoeuner-Riek S."/>
            <person name="Zhuang Y."/>
            <person name="Zou Y."/>
            <person name="Lindquist E.A."/>
            <person name="Grimwood J."/>
            <person name="Barry K."/>
            <person name="Rokhsar D.S."/>
            <person name="Schmutz J."/>
            <person name="Stiller J.W."/>
            <person name="Grossman A.R."/>
            <person name="Prochnik S.E."/>
        </authorList>
    </citation>
    <scope>NUCLEOTIDE SEQUENCE [LARGE SCALE GENOMIC DNA]</scope>
    <source>
        <strain evidence="2">4086291</strain>
    </source>
</reference>
<feature type="region of interest" description="Disordered" evidence="1">
    <location>
        <begin position="802"/>
        <end position="899"/>
    </location>
</feature>
<feature type="compositionally biased region" description="Low complexity" evidence="1">
    <location>
        <begin position="120"/>
        <end position="133"/>
    </location>
</feature>
<sequence>MVRHTICLDEPFFVLRPRTKQNVWIVNAVCLCGGLQVGVSRMSPDKWDGPRGGLPIPADSRAAASASCRTGRPPPPHVRRHVGRLHDAAAANDADEEAGAAGGAGGGGWGDPRGRRGIMANASTAAAAATAAPSRRRAGPNFAPLARTPPGMSAAAAPPSPSPSSSSSSSSSPSSSSPQPDAQPAAASAAPAPAAAEGADPAGRPASTARASRASGRGPSPPPAPASATRPDAPAATVRRPATPVETTRPSSWRSAARLRPGSPSAGAVATPVAADAAAAAAAAAADEAPPRALPKRVTPPPRRPPAAGDVAAAAVAASPPPPAGPVSPATADAGVAATNGPGVGGRCKTRSRAGARGARFPALAPSSAPPSAPPAGNDGDGASASARRSASTNPPASSADRRWPKRPAYAIASRTLSATVGTPAGGPLSSTAAAAAAAAAASGSTPSSATTAGRNWRAAATVAAADAMAASRSASAASPRPATASSTAAASRVCVSSVALRALRAGNEASVSARLVGAAGVAAAASAAADAASAGDDEERAATSAVRRGRLPRRWPPPKTGRRRAPPKTGRAARPAGAPSPPPPRVRVPARHPPPHRPRFGTRHTHRVHVDADNVHDAGAVARAVERRPPHIPIPVDEEQHGAVGAEGAAAPQRPRLLGGERAQRRVQGGGDARGGAARGGTEDWDAPAEGGDERRQAAHRLRHVGADGRLPRPRARRRRRGRRRNGGANVRVGHPQTVHALPQGEVVDGGDGQPPHRRRHGRAGGEGALQPRRGGVRPHDRHVCVQARLGHQLPAAPAGAAAAAGGRRDGGGGAGSAAAAAAAEVGDNGRHRRRRGRHETRARREPTSKTPMTPAARSALSVRPADVSARRVRPSVSSKHHGGGEPPPPLAKEEDAVAAGGEGVTALSSAARWAVDTASVAAVAAAAAVVGCHADMATATGPDLRGRTTNRGVTAARPWIPLLGRHESPDPGAPPTCGQQALCTTRTALAPTAPSRPPPTYGNCHSPPNTAQDLTRERSILRQQILNVATHVQAAGQQPSSNAVMASQQVPPPAHGGRSTAVKPLFPTSKLTAIRDAASAAAGVGAPRRRAGTTAAARLPARPPPLVIVVVVVLPIVTIVGRTDKRRAPRHGDDVHEEGAEARACRRHGAAAVDAHGGNGSNGVGRVSTVLLVVGWHAARGVKVGDDGRFEIVAPRRVLDGSKERRRVFSGAAELGAGRAPRHAPPIAAIVGHEAAALGSAAGEGVDARGLRREGRPASVSVVPDGELVEGPPTDRSGGGGGGEEGHSDRGSRDRHNAQGAHPVSPLEQHAETCGYATGPGGGDTESTLTRQPHSTGIPESAMLDTMILLRNSERLQKGKPPPRHIEVLHELSLTAALPRRSKATADGRPRDAPAGAEADGRLHLRPQIRVVGEDVQRRAARDEVVEERLHPRQERIRGAEVGRKGGGVDGAAVGKEAGVGFVRANRPALPVDPRGGVFGGEEVGLRRKTKVRVHVDKEGVDDERVHDVEEEQGGGGGGGGGTHGGGEAAVDADAPLGKGGGGGIAALRGEVLRPPPTPLPPSVGSDAARRRVDGGGPSGRRRPARRPPPPTEGQKAVNRAGQRMARVESGQGTGNEWKGWSAARDDCAATG</sequence>
<feature type="compositionally biased region" description="Low complexity" evidence="1">
    <location>
        <begin position="426"/>
        <end position="455"/>
    </location>
</feature>
<feature type="compositionally biased region" description="Low complexity" evidence="1">
    <location>
        <begin position="58"/>
        <end position="67"/>
    </location>
</feature>
<accession>A0A1X6PF91</accession>
<feature type="compositionally biased region" description="Basic and acidic residues" evidence="1">
    <location>
        <begin position="1499"/>
        <end position="1510"/>
    </location>
</feature>
<feature type="region of interest" description="Disordered" evidence="1">
    <location>
        <begin position="633"/>
        <end position="781"/>
    </location>
</feature>
<feature type="compositionally biased region" description="Basic residues" evidence="1">
    <location>
        <begin position="872"/>
        <end position="883"/>
    </location>
</feature>
<keyword evidence="3" id="KW-1185">Reference proteome</keyword>
<feature type="compositionally biased region" description="Gly residues" evidence="1">
    <location>
        <begin position="1516"/>
        <end position="1530"/>
    </location>
</feature>
<dbReference type="EMBL" id="KV918789">
    <property type="protein sequence ID" value="OSX79524.1"/>
    <property type="molecule type" value="Genomic_DNA"/>
</dbReference>
<feature type="region of interest" description="Disordered" evidence="1">
    <location>
        <begin position="49"/>
        <end position="80"/>
    </location>
</feature>
<feature type="region of interest" description="Disordered" evidence="1">
    <location>
        <begin position="468"/>
        <end position="492"/>
    </location>
</feature>
<organism evidence="2 3">
    <name type="scientific">Porphyra umbilicalis</name>
    <name type="common">Purple laver</name>
    <name type="synonym">Red alga</name>
    <dbReference type="NCBI Taxonomy" id="2786"/>
    <lineage>
        <taxon>Eukaryota</taxon>
        <taxon>Rhodophyta</taxon>
        <taxon>Bangiophyceae</taxon>
        <taxon>Bangiales</taxon>
        <taxon>Bangiaceae</taxon>
        <taxon>Porphyra</taxon>
    </lineage>
</organism>
<gene>
    <name evidence="2" type="ORF">BU14_0075s0014</name>
</gene>
<feature type="compositionally biased region" description="Gly residues" evidence="1">
    <location>
        <begin position="669"/>
        <end position="680"/>
    </location>
</feature>
<feature type="compositionally biased region" description="Polar residues" evidence="1">
    <location>
        <begin position="1040"/>
        <end position="1051"/>
    </location>
</feature>
<feature type="region of interest" description="Disordered" evidence="1">
    <location>
        <begin position="991"/>
        <end position="1013"/>
    </location>
</feature>
<feature type="compositionally biased region" description="Basic residues" evidence="1">
    <location>
        <begin position="832"/>
        <end position="843"/>
    </location>
</feature>
<feature type="compositionally biased region" description="Low complexity" evidence="1">
    <location>
        <begin position="266"/>
        <end position="288"/>
    </location>
</feature>
<feature type="compositionally biased region" description="Low complexity" evidence="1">
    <location>
        <begin position="375"/>
        <end position="399"/>
    </location>
</feature>